<evidence type="ECO:0000313" key="4">
    <source>
        <dbReference type="Proteomes" id="UP000011666"/>
    </source>
</evidence>
<name>M0QLU9_9ACTN</name>
<keyword evidence="1" id="KW-0732">Signal</keyword>
<dbReference type="InterPro" id="IPR016047">
    <property type="entry name" value="M23ase_b-sheet_dom"/>
</dbReference>
<dbReference type="CDD" id="cd12797">
    <property type="entry name" value="M23_peptidase"/>
    <property type="match status" value="1"/>
</dbReference>
<comment type="caution">
    <text evidence="3">The sequence shown here is derived from an EMBL/GenBank/DDBJ whole genome shotgun (WGS) entry which is preliminary data.</text>
</comment>
<gene>
    <name evidence="3" type="ORF">GS4_26_00980</name>
</gene>
<dbReference type="Pfam" id="PF01551">
    <property type="entry name" value="Peptidase_M23"/>
    <property type="match status" value="1"/>
</dbReference>
<keyword evidence="4" id="KW-1185">Reference proteome</keyword>
<dbReference type="Proteomes" id="UP000011666">
    <property type="component" value="Unassembled WGS sequence"/>
</dbReference>
<protein>
    <recommendedName>
        <fullName evidence="2">M23ase beta-sheet core domain-containing protein</fullName>
    </recommendedName>
</protein>
<reference evidence="3 4" key="1">
    <citation type="submission" date="2013-01" db="EMBL/GenBank/DDBJ databases">
        <title>Whole genome shotgun sequence of Gordonia soli NBRC 108243.</title>
        <authorList>
            <person name="Isaki-Nakamura S."/>
            <person name="Hosoyama A."/>
            <person name="Tsuchikane K."/>
            <person name="Ando Y."/>
            <person name="Baba S."/>
            <person name="Ohji S."/>
            <person name="Hamada M."/>
            <person name="Tamura T."/>
            <person name="Yamazoe A."/>
            <person name="Yamazaki S."/>
            <person name="Fujita N."/>
        </authorList>
    </citation>
    <scope>NUCLEOTIDE SEQUENCE [LARGE SCALE GENOMIC DNA]</scope>
    <source>
        <strain evidence="3 4">NBRC 108243</strain>
    </source>
</reference>
<accession>M0QLU9</accession>
<organism evidence="3 4">
    <name type="scientific">Gordonia soli NBRC 108243</name>
    <dbReference type="NCBI Taxonomy" id="1223545"/>
    <lineage>
        <taxon>Bacteria</taxon>
        <taxon>Bacillati</taxon>
        <taxon>Actinomycetota</taxon>
        <taxon>Actinomycetes</taxon>
        <taxon>Mycobacteriales</taxon>
        <taxon>Gordoniaceae</taxon>
        <taxon>Gordonia</taxon>
    </lineage>
</organism>
<proteinExistence type="predicted"/>
<dbReference type="SUPFAM" id="SSF51261">
    <property type="entry name" value="Duplicated hybrid motif"/>
    <property type="match status" value="1"/>
</dbReference>
<dbReference type="RefSeq" id="WP_007622943.1">
    <property type="nucleotide sequence ID" value="NZ_BANX01000026.1"/>
</dbReference>
<dbReference type="InterPro" id="IPR011055">
    <property type="entry name" value="Dup_hybrid_motif"/>
</dbReference>
<feature type="signal peptide" evidence="1">
    <location>
        <begin position="1"/>
        <end position="21"/>
    </location>
</feature>
<evidence type="ECO:0000259" key="2">
    <source>
        <dbReference type="Pfam" id="PF01551"/>
    </source>
</evidence>
<sequence>MNLVAVVVTAVLLTSCSGADSASTATSAAASASTSAANVITPVTGAVMDPPIPVPATDGKTHLVYEVALTNPSPQRMTIRAVEVKGDGKSLLTLDQATLSNWLRVFGTSAPTDIFSPGQAGRLWLDVAVDADAVPRTLSHVVTVAPEKPEPPLLPAQIAEPIAEVTVSDQKPVEIAPPLRGAGWFDANGCCEITPHRGAANPIDGSFWLAERFAIDFVQLDPAGRLYVGDPTKVESYPYFDDDIHAVAPGRIVGLRDDLPEQTAGTAPTGLPLDQYAGNHIVQQIGDGRYVLYAHLTTGSLGGVKVGDDLTEGQTIAKLGNTDAPHLHFHVMSHRTRCGPKDSPTCSRRST</sequence>
<evidence type="ECO:0000256" key="1">
    <source>
        <dbReference type="SAM" id="SignalP"/>
    </source>
</evidence>
<dbReference type="EMBL" id="BANX01000026">
    <property type="protein sequence ID" value="GAC69650.1"/>
    <property type="molecule type" value="Genomic_DNA"/>
</dbReference>
<feature type="chain" id="PRO_5004004066" description="M23ase beta-sheet core domain-containing protein" evidence="1">
    <location>
        <begin position="22"/>
        <end position="351"/>
    </location>
</feature>
<dbReference type="eggNOG" id="COG0739">
    <property type="taxonomic scope" value="Bacteria"/>
</dbReference>
<dbReference type="AlphaFoldDB" id="M0QLU9"/>
<dbReference type="STRING" id="1223545.GS4_26_00980"/>
<dbReference type="Gene3D" id="2.70.70.10">
    <property type="entry name" value="Glucose Permease (Domain IIA)"/>
    <property type="match status" value="1"/>
</dbReference>
<evidence type="ECO:0000313" key="3">
    <source>
        <dbReference type="EMBL" id="GAC69650.1"/>
    </source>
</evidence>
<feature type="domain" description="M23ase beta-sheet core" evidence="2">
    <location>
        <begin position="265"/>
        <end position="336"/>
    </location>
</feature>